<dbReference type="InterPro" id="IPR021428">
    <property type="entry name" value="DUF3078"/>
</dbReference>
<sequence>MGVTVLNAQDYEAVNHLTANESRDHYLNSEKEIHVEGWIVERSVNPTFGQATFNDKWVGGGTSDISGGITMLSVFNYKKERLIFDNEIFVDYAIARDSREGEVIHKTNDKLELNSLLGLRIKEITSIYYSLFFNFKTQFDKGYRYDKNELGKEIKTETSHILSPADIKIGPGVLWKKNEHFLVNVSPVAGRLTIVDKEFTKVDTHDEEAMEYYEHHKYFGVEANETSLFELGAALRFFSKFEIIKNLSITNSMELYSNYLEAPQNVDVNYNMSLIMMMSKHLSTSFVFESIYDDDAIGGLQIREGFGLGVNYKF</sequence>
<dbReference type="Pfam" id="PF11276">
    <property type="entry name" value="DUF3078"/>
    <property type="match status" value="1"/>
</dbReference>
<gene>
    <name evidence="1" type="ORF">GCM10007384_37410</name>
</gene>
<dbReference type="EMBL" id="BMWS01000039">
    <property type="protein sequence ID" value="GGX33233.1"/>
    <property type="molecule type" value="Genomic_DNA"/>
</dbReference>
<keyword evidence="2" id="KW-1185">Reference proteome</keyword>
<evidence type="ECO:0000313" key="2">
    <source>
        <dbReference type="Proteomes" id="UP000601108"/>
    </source>
</evidence>
<accession>A0A918JYA9</accession>
<evidence type="ECO:0008006" key="3">
    <source>
        <dbReference type="Google" id="ProtNLM"/>
    </source>
</evidence>
<dbReference type="AlphaFoldDB" id="A0A918JYA9"/>
<organism evidence="1 2">
    <name type="scientific">Aquimarina muelleri</name>
    <dbReference type="NCBI Taxonomy" id="279356"/>
    <lineage>
        <taxon>Bacteria</taxon>
        <taxon>Pseudomonadati</taxon>
        <taxon>Bacteroidota</taxon>
        <taxon>Flavobacteriia</taxon>
        <taxon>Flavobacteriales</taxon>
        <taxon>Flavobacteriaceae</taxon>
        <taxon>Aquimarina</taxon>
    </lineage>
</organism>
<reference evidence="1 2" key="1">
    <citation type="journal article" date="2014" name="Int. J. Syst. Evol. Microbiol.">
        <title>Complete genome sequence of Corynebacterium casei LMG S-19264T (=DSM 44701T), isolated from a smear-ripened cheese.</title>
        <authorList>
            <consortium name="US DOE Joint Genome Institute (JGI-PGF)"/>
            <person name="Walter F."/>
            <person name="Albersmeier A."/>
            <person name="Kalinowski J."/>
            <person name="Ruckert C."/>
        </authorList>
    </citation>
    <scope>NUCLEOTIDE SEQUENCE [LARGE SCALE GENOMIC DNA]</scope>
    <source>
        <strain evidence="1 2">KCTC 12285</strain>
    </source>
</reference>
<dbReference type="Proteomes" id="UP000601108">
    <property type="component" value="Unassembled WGS sequence"/>
</dbReference>
<comment type="caution">
    <text evidence="1">The sequence shown here is derived from an EMBL/GenBank/DDBJ whole genome shotgun (WGS) entry which is preliminary data.</text>
</comment>
<name>A0A918JYA9_9FLAO</name>
<evidence type="ECO:0000313" key="1">
    <source>
        <dbReference type="EMBL" id="GGX33233.1"/>
    </source>
</evidence>
<proteinExistence type="predicted"/>
<protein>
    <recommendedName>
        <fullName evidence="3">DUF3078 domain-containing protein</fullName>
    </recommendedName>
</protein>